<keyword evidence="1" id="KW-0472">Membrane</keyword>
<evidence type="ECO:0000313" key="3">
    <source>
        <dbReference type="EMBL" id="PWC17689.1"/>
    </source>
</evidence>
<sequence length="211" mass="23524">MRRRMMRACRRLRQTALWRVGRDCGGAAAVEAALIIPLAVFLIIGAWELYGYFRAAAVVDRTAFMVANSLSMQRELKDGENCTLANDICTYNAIAQDLMTPLDYKSNGGLVISFYAVEDADGEAVWKAMPERPPKVYQGSGNSRNPVSRLAPPNGFPQAAVGDTAIVVEAFYYYTPFAIGSTFWQRLGGEREIGSRVFYRPRFSTLRDNLE</sequence>
<protein>
    <recommendedName>
        <fullName evidence="2">TadE-like domain-containing protein</fullName>
    </recommendedName>
</protein>
<dbReference type="InterPro" id="IPR012495">
    <property type="entry name" value="TadE-like_dom"/>
</dbReference>
<dbReference type="AlphaFoldDB" id="A0A2U1U7R8"/>
<feature type="domain" description="TadE-like" evidence="2">
    <location>
        <begin position="26"/>
        <end position="67"/>
    </location>
</feature>
<evidence type="ECO:0000313" key="4">
    <source>
        <dbReference type="Proteomes" id="UP000296159"/>
    </source>
</evidence>
<organism evidence="3 4">
    <name type="scientific">Brenneria corticis</name>
    <dbReference type="NCBI Taxonomy" id="2173106"/>
    <lineage>
        <taxon>Bacteria</taxon>
        <taxon>Pseudomonadati</taxon>
        <taxon>Pseudomonadota</taxon>
        <taxon>Gammaproteobacteria</taxon>
        <taxon>Enterobacterales</taxon>
        <taxon>Pectobacteriaceae</taxon>
        <taxon>Brenneria</taxon>
    </lineage>
</organism>
<dbReference type="EMBL" id="QDKH01000006">
    <property type="protein sequence ID" value="PWC17689.1"/>
    <property type="molecule type" value="Genomic_DNA"/>
</dbReference>
<keyword evidence="1" id="KW-0812">Transmembrane</keyword>
<proteinExistence type="predicted"/>
<evidence type="ECO:0000256" key="1">
    <source>
        <dbReference type="SAM" id="Phobius"/>
    </source>
</evidence>
<name>A0A2U1U7R8_9GAMM</name>
<dbReference type="Pfam" id="PF07811">
    <property type="entry name" value="TadE"/>
    <property type="match status" value="1"/>
</dbReference>
<comment type="caution">
    <text evidence="3">The sequence shown here is derived from an EMBL/GenBank/DDBJ whole genome shotgun (WGS) entry which is preliminary data.</text>
</comment>
<keyword evidence="1" id="KW-1133">Transmembrane helix</keyword>
<gene>
    <name evidence="3" type="ORF">DDT56_05375</name>
</gene>
<reference evidence="3 4" key="1">
    <citation type="submission" date="2018-04" db="EMBL/GenBank/DDBJ databases">
        <title>Brenneria corticis sp.nov.</title>
        <authorList>
            <person name="Li Y."/>
        </authorList>
    </citation>
    <scope>NUCLEOTIDE SEQUENCE [LARGE SCALE GENOMIC DNA]</scope>
    <source>
        <strain evidence="3 4">CFCC 11842</strain>
    </source>
</reference>
<dbReference type="Proteomes" id="UP000296159">
    <property type="component" value="Unassembled WGS sequence"/>
</dbReference>
<accession>A0A2U1U7R8</accession>
<evidence type="ECO:0000259" key="2">
    <source>
        <dbReference type="Pfam" id="PF07811"/>
    </source>
</evidence>
<keyword evidence="4" id="KW-1185">Reference proteome</keyword>
<feature type="transmembrane region" description="Helical" evidence="1">
    <location>
        <begin position="20"/>
        <end position="44"/>
    </location>
</feature>